<evidence type="ECO:0000259" key="1">
    <source>
        <dbReference type="Pfam" id="PF13338"/>
    </source>
</evidence>
<dbReference type="Proteomes" id="UP000198649">
    <property type="component" value="Unassembled WGS sequence"/>
</dbReference>
<gene>
    <name evidence="2" type="ORF">SAMN05216561_1193</name>
</gene>
<organism evidence="2 3">
    <name type="scientific">Nocardioides psychrotolerans</name>
    <dbReference type="NCBI Taxonomy" id="1005945"/>
    <lineage>
        <taxon>Bacteria</taxon>
        <taxon>Bacillati</taxon>
        <taxon>Actinomycetota</taxon>
        <taxon>Actinomycetes</taxon>
        <taxon>Propionibacteriales</taxon>
        <taxon>Nocardioidaceae</taxon>
        <taxon>Nocardioides</taxon>
    </lineage>
</organism>
<sequence length="350" mass="37862">MKSNEALRTLAELTAYQWGMVTSAQASMRGITRLDLSRLAEASHLERLAHGVYKDAGAPAGRFDDLHAAWLSTDPKRLAEVRIKDSTNDVTVAGETAADLHGIGDFRALRYDFVSPTRRQSQRREIRYRQRTLDPRDIMLVEGMPVMTMERTIADLVDDNIDLSLVGDALRDASSNRTLDLQRLRELFAPLAARDGFKKGDGDALLHRLMEIAGIDLDALAGRVARDATLGSLVAAKFVGGLSKTDLNRIIMTPEMEKSLRTINESLAATLQSALAPQLAAMNASTSALVANLLGDSGIEEMLRKFSTQVVSPELVKALSQSWGAANATSPIGPETLALARAAQKAAGRG</sequence>
<dbReference type="RefSeq" id="WP_091116470.1">
    <property type="nucleotide sequence ID" value="NZ_BKAF01000024.1"/>
</dbReference>
<dbReference type="AlphaFoldDB" id="A0A1I3NV05"/>
<dbReference type="OrthoDB" id="3356078at2"/>
<proteinExistence type="predicted"/>
<feature type="domain" description="AbiEi antitoxin N-terminal" evidence="1">
    <location>
        <begin position="9"/>
        <end position="53"/>
    </location>
</feature>
<evidence type="ECO:0000313" key="2">
    <source>
        <dbReference type="EMBL" id="SFJ13105.1"/>
    </source>
</evidence>
<dbReference type="STRING" id="1005945.SAMN05216561_1193"/>
<keyword evidence="3" id="KW-1185">Reference proteome</keyword>
<reference evidence="2 3" key="1">
    <citation type="submission" date="2016-10" db="EMBL/GenBank/DDBJ databases">
        <authorList>
            <person name="de Groot N.N."/>
        </authorList>
    </citation>
    <scope>NUCLEOTIDE SEQUENCE [LARGE SCALE GENOMIC DNA]</scope>
    <source>
        <strain evidence="2 3">CGMCC 1.11156</strain>
    </source>
</reference>
<evidence type="ECO:0000313" key="3">
    <source>
        <dbReference type="Proteomes" id="UP000198649"/>
    </source>
</evidence>
<dbReference type="Pfam" id="PF13338">
    <property type="entry name" value="AbiEi_4"/>
    <property type="match status" value="1"/>
</dbReference>
<dbReference type="EMBL" id="FOQG01000019">
    <property type="protein sequence ID" value="SFJ13105.1"/>
    <property type="molecule type" value="Genomic_DNA"/>
</dbReference>
<protein>
    <submittedName>
        <fullName evidence="2">Transcriptional regulator, AbiEi antitoxin, Type IV TA system</fullName>
    </submittedName>
</protein>
<dbReference type="InterPro" id="IPR025159">
    <property type="entry name" value="AbiEi_N"/>
</dbReference>
<name>A0A1I3NV05_9ACTN</name>
<accession>A0A1I3NV05</accession>